<gene>
    <name evidence="2" type="ORF">BIW11_05673</name>
</gene>
<sequence>MIEGAVMAQSLPTNRAPNPLEHSTPLSALRRPSRSAPP</sequence>
<evidence type="ECO:0000313" key="2">
    <source>
        <dbReference type="EMBL" id="OQR79528.1"/>
    </source>
</evidence>
<protein>
    <submittedName>
        <fullName evidence="2">Uncharacterized protein</fullName>
    </submittedName>
</protein>
<evidence type="ECO:0000256" key="1">
    <source>
        <dbReference type="SAM" id="MobiDB-lite"/>
    </source>
</evidence>
<comment type="caution">
    <text evidence="2">The sequence shown here is derived from an EMBL/GenBank/DDBJ whole genome shotgun (WGS) entry which is preliminary data.</text>
</comment>
<dbReference type="InParanoid" id="A0A1V9Y1P6"/>
<reference evidence="2 3" key="1">
    <citation type="journal article" date="2017" name="Gigascience">
        <title>Draft genome of the honey bee ectoparasitic mite, Tropilaelaps mercedesae, is shaped by the parasitic life history.</title>
        <authorList>
            <person name="Dong X."/>
            <person name="Armstrong S.D."/>
            <person name="Xia D."/>
            <person name="Makepeace B.L."/>
            <person name="Darby A.C."/>
            <person name="Kadowaki T."/>
        </authorList>
    </citation>
    <scope>NUCLEOTIDE SEQUENCE [LARGE SCALE GENOMIC DNA]</scope>
    <source>
        <strain evidence="2">Wuxi-XJTLU</strain>
    </source>
</reference>
<organism evidence="2 3">
    <name type="scientific">Tropilaelaps mercedesae</name>
    <dbReference type="NCBI Taxonomy" id="418985"/>
    <lineage>
        <taxon>Eukaryota</taxon>
        <taxon>Metazoa</taxon>
        <taxon>Ecdysozoa</taxon>
        <taxon>Arthropoda</taxon>
        <taxon>Chelicerata</taxon>
        <taxon>Arachnida</taxon>
        <taxon>Acari</taxon>
        <taxon>Parasitiformes</taxon>
        <taxon>Mesostigmata</taxon>
        <taxon>Gamasina</taxon>
        <taxon>Dermanyssoidea</taxon>
        <taxon>Laelapidae</taxon>
        <taxon>Tropilaelaps</taxon>
    </lineage>
</organism>
<proteinExistence type="predicted"/>
<dbReference type="Proteomes" id="UP000192247">
    <property type="component" value="Unassembled WGS sequence"/>
</dbReference>
<dbReference type="EMBL" id="MNPL01001007">
    <property type="protein sequence ID" value="OQR79528.1"/>
    <property type="molecule type" value="Genomic_DNA"/>
</dbReference>
<dbReference type="AlphaFoldDB" id="A0A1V9Y1P6"/>
<feature type="region of interest" description="Disordered" evidence="1">
    <location>
        <begin position="1"/>
        <end position="38"/>
    </location>
</feature>
<accession>A0A1V9Y1P6</accession>
<name>A0A1V9Y1P6_9ACAR</name>
<evidence type="ECO:0000313" key="3">
    <source>
        <dbReference type="Proteomes" id="UP000192247"/>
    </source>
</evidence>
<feature type="non-terminal residue" evidence="2">
    <location>
        <position position="38"/>
    </location>
</feature>
<keyword evidence="3" id="KW-1185">Reference proteome</keyword>